<evidence type="ECO:0000313" key="3">
    <source>
        <dbReference type="EMBL" id="OAQ88936.1"/>
    </source>
</evidence>
<dbReference type="Proteomes" id="UP000078340">
    <property type="component" value="Unassembled WGS sequence"/>
</dbReference>
<name>A0A179HEY4_PURLI</name>
<evidence type="ECO:0000256" key="2">
    <source>
        <dbReference type="SAM" id="SignalP"/>
    </source>
</evidence>
<feature type="region of interest" description="Disordered" evidence="1">
    <location>
        <begin position="87"/>
        <end position="107"/>
    </location>
</feature>
<proteinExistence type="predicted"/>
<accession>A0A179HEY4</accession>
<gene>
    <name evidence="3" type="ORF">VFPFJ_07401</name>
</gene>
<feature type="signal peptide" evidence="2">
    <location>
        <begin position="1"/>
        <end position="16"/>
    </location>
</feature>
<dbReference type="AlphaFoldDB" id="A0A179HEY4"/>
<sequence length="131" mass="14775">MMLLLLLLLLLITAQPQIHTHTHTHQTGQGHLRAIDECVLQSISHIHIHTYLASLSVNRLERVRRKEKAVGLSGVFRWICTAIRKPKKRQRPSSARAVTGSQQKKKPCPGAYWQGGMAWHGLVKCCTVEVL</sequence>
<protein>
    <recommendedName>
        <fullName evidence="5">Secreted protein</fullName>
    </recommendedName>
</protein>
<reference evidence="3 4" key="1">
    <citation type="submission" date="2016-02" db="EMBL/GenBank/DDBJ databases">
        <title>Biosynthesis of antibiotic leucinostatins and their inhibition on Phytophthora in bio-control Purpureocillium lilacinum.</title>
        <authorList>
            <person name="Wang G."/>
            <person name="Liu Z."/>
            <person name="Lin R."/>
            <person name="Li E."/>
            <person name="Mao Z."/>
            <person name="Ling J."/>
            <person name="Yin W."/>
            <person name="Xie B."/>
        </authorList>
    </citation>
    <scope>NUCLEOTIDE SEQUENCE [LARGE SCALE GENOMIC DNA]</scope>
    <source>
        <strain evidence="3">PLFJ-1</strain>
    </source>
</reference>
<evidence type="ECO:0008006" key="5">
    <source>
        <dbReference type="Google" id="ProtNLM"/>
    </source>
</evidence>
<comment type="caution">
    <text evidence="3">The sequence shown here is derived from an EMBL/GenBank/DDBJ whole genome shotgun (WGS) entry which is preliminary data.</text>
</comment>
<evidence type="ECO:0000313" key="4">
    <source>
        <dbReference type="Proteomes" id="UP000078340"/>
    </source>
</evidence>
<keyword evidence="2" id="KW-0732">Signal</keyword>
<feature type="chain" id="PRO_5008103462" description="Secreted protein" evidence="2">
    <location>
        <begin position="17"/>
        <end position="131"/>
    </location>
</feature>
<organism evidence="3 4">
    <name type="scientific">Purpureocillium lilacinum</name>
    <name type="common">Paecilomyces lilacinus</name>
    <dbReference type="NCBI Taxonomy" id="33203"/>
    <lineage>
        <taxon>Eukaryota</taxon>
        <taxon>Fungi</taxon>
        <taxon>Dikarya</taxon>
        <taxon>Ascomycota</taxon>
        <taxon>Pezizomycotina</taxon>
        <taxon>Sordariomycetes</taxon>
        <taxon>Hypocreomycetidae</taxon>
        <taxon>Hypocreales</taxon>
        <taxon>Ophiocordycipitaceae</taxon>
        <taxon>Purpureocillium</taxon>
    </lineage>
</organism>
<evidence type="ECO:0000256" key="1">
    <source>
        <dbReference type="SAM" id="MobiDB-lite"/>
    </source>
</evidence>
<dbReference type="EMBL" id="LSBI01000006">
    <property type="protein sequence ID" value="OAQ88936.1"/>
    <property type="molecule type" value="Genomic_DNA"/>
</dbReference>